<reference evidence="1 2" key="1">
    <citation type="submission" date="2019-06" db="EMBL/GenBank/DDBJ databases">
        <title>Genome sequence of Litorilinea aerophila BAA-2444.</title>
        <authorList>
            <person name="Maclea K.S."/>
            <person name="Maurais E.G."/>
            <person name="Iannazzi L.C."/>
        </authorList>
    </citation>
    <scope>NUCLEOTIDE SEQUENCE [LARGE SCALE GENOMIC DNA]</scope>
    <source>
        <strain evidence="1 2">ATCC BAA-2444</strain>
    </source>
</reference>
<dbReference type="Proteomes" id="UP000317371">
    <property type="component" value="Unassembled WGS sequence"/>
</dbReference>
<dbReference type="InParanoid" id="A0A540VEA9"/>
<dbReference type="InterPro" id="IPR036583">
    <property type="entry name" value="23S_rRNA_IVS_sf"/>
</dbReference>
<organism evidence="1 2">
    <name type="scientific">Litorilinea aerophila</name>
    <dbReference type="NCBI Taxonomy" id="1204385"/>
    <lineage>
        <taxon>Bacteria</taxon>
        <taxon>Bacillati</taxon>
        <taxon>Chloroflexota</taxon>
        <taxon>Caldilineae</taxon>
        <taxon>Caldilineales</taxon>
        <taxon>Caldilineaceae</taxon>
        <taxon>Litorilinea</taxon>
    </lineage>
</organism>
<dbReference type="EMBL" id="VIGC01000017">
    <property type="protein sequence ID" value="TQE95094.1"/>
    <property type="molecule type" value="Genomic_DNA"/>
</dbReference>
<dbReference type="AlphaFoldDB" id="A0A540VEA9"/>
<dbReference type="RefSeq" id="WP_141610771.1">
    <property type="nucleotide sequence ID" value="NZ_VIGC02000017.1"/>
</dbReference>
<dbReference type="Gene3D" id="1.20.1440.60">
    <property type="entry name" value="23S rRNA-intervening sequence"/>
    <property type="match status" value="1"/>
</dbReference>
<dbReference type="InterPro" id="IPR012657">
    <property type="entry name" value="23S_rRNA-intervening_sequence"/>
</dbReference>
<protein>
    <submittedName>
        <fullName evidence="1">Four helix bundle protein</fullName>
    </submittedName>
</protein>
<dbReference type="OrthoDB" id="160990at2"/>
<dbReference type="PANTHER" id="PTHR38471">
    <property type="entry name" value="FOUR HELIX BUNDLE PROTEIN"/>
    <property type="match status" value="1"/>
</dbReference>
<proteinExistence type="predicted"/>
<gene>
    <name evidence="1" type="ORF">FKZ61_13790</name>
</gene>
<accession>A0A540VEA9</accession>
<evidence type="ECO:0000313" key="1">
    <source>
        <dbReference type="EMBL" id="TQE95094.1"/>
    </source>
</evidence>
<dbReference type="NCBIfam" id="TIGR02436">
    <property type="entry name" value="four helix bundle protein"/>
    <property type="match status" value="1"/>
</dbReference>
<dbReference type="PANTHER" id="PTHR38471:SF2">
    <property type="entry name" value="FOUR HELIX BUNDLE PROTEIN"/>
    <property type="match status" value="1"/>
</dbReference>
<dbReference type="Pfam" id="PF05635">
    <property type="entry name" value="23S_rRNA_IVP"/>
    <property type="match status" value="1"/>
</dbReference>
<dbReference type="SUPFAM" id="SSF158446">
    <property type="entry name" value="IVS-encoded protein-like"/>
    <property type="match status" value="1"/>
</dbReference>
<evidence type="ECO:0000313" key="2">
    <source>
        <dbReference type="Proteomes" id="UP000317371"/>
    </source>
</evidence>
<comment type="caution">
    <text evidence="1">The sequence shown here is derived from an EMBL/GenBank/DDBJ whole genome shotgun (WGS) entry which is preliminary data.</text>
</comment>
<keyword evidence="2" id="KW-1185">Reference proteome</keyword>
<name>A0A540VEA9_9CHLR</name>
<dbReference type="CDD" id="cd16377">
    <property type="entry name" value="23S_rRNA_IVP_like"/>
    <property type="match status" value="1"/>
</dbReference>
<sequence>MAKIRDHRELVVWQKAMDAAMQVFEVTRAFPLEERYSLTDQMRRASRSVAAQIAEGWRRRRYRAAFINKLSEAEGEAAEMQTHIEIARRCGYLSDPVAAELDTVYNEILSMLVSMSKHIEKWTP</sequence>